<accession>A0A917M7Q5</accession>
<keyword evidence="3 6" id="KW-0812">Transmembrane</keyword>
<dbReference type="Proteomes" id="UP000660862">
    <property type="component" value="Unassembled WGS sequence"/>
</dbReference>
<evidence type="ECO:0000256" key="1">
    <source>
        <dbReference type="ARBA" id="ARBA00004651"/>
    </source>
</evidence>
<dbReference type="PANTHER" id="PTHR36115">
    <property type="entry name" value="PROLINE-RICH ANTIGEN HOMOLOG-RELATED"/>
    <property type="match status" value="1"/>
</dbReference>
<keyword evidence="2" id="KW-1003">Cell membrane</keyword>
<name>A0A917M7Q5_9SPHI</name>
<evidence type="ECO:0000259" key="7">
    <source>
        <dbReference type="Pfam" id="PF06271"/>
    </source>
</evidence>
<comment type="caution">
    <text evidence="8">The sequence shown here is derived from an EMBL/GenBank/DDBJ whole genome shotgun (WGS) entry which is preliminary data.</text>
</comment>
<reference evidence="8" key="1">
    <citation type="journal article" date="2014" name="Int. J. Syst. Evol. Microbiol.">
        <title>Complete genome sequence of Corynebacterium casei LMG S-19264T (=DSM 44701T), isolated from a smear-ripened cheese.</title>
        <authorList>
            <consortium name="US DOE Joint Genome Institute (JGI-PGF)"/>
            <person name="Walter F."/>
            <person name="Albersmeier A."/>
            <person name="Kalinowski J."/>
            <person name="Ruckert C."/>
        </authorList>
    </citation>
    <scope>NUCLEOTIDE SEQUENCE</scope>
    <source>
        <strain evidence="8">CGMCC 1.12195</strain>
    </source>
</reference>
<dbReference type="GO" id="GO:0005886">
    <property type="term" value="C:plasma membrane"/>
    <property type="evidence" value="ECO:0007669"/>
    <property type="project" value="UniProtKB-SubCell"/>
</dbReference>
<evidence type="ECO:0000313" key="9">
    <source>
        <dbReference type="Proteomes" id="UP000660862"/>
    </source>
</evidence>
<organism evidence="8 9">
    <name type="scientific">Parapedobacter pyrenivorans</name>
    <dbReference type="NCBI Taxonomy" id="1305674"/>
    <lineage>
        <taxon>Bacteria</taxon>
        <taxon>Pseudomonadati</taxon>
        <taxon>Bacteroidota</taxon>
        <taxon>Sphingobacteriia</taxon>
        <taxon>Sphingobacteriales</taxon>
        <taxon>Sphingobacteriaceae</taxon>
        <taxon>Parapedobacter</taxon>
    </lineage>
</organism>
<sequence>MANSSADRYEVVIQGKPQGPFTLDELQGMNLQPTDFVKPVGHPEFKELREIAGLSTLLNVKHEITPPQYFASLDMRLLSTAIDYFVAFCMYAVLVAVYLGGTTDVQGSTPTLLVGLVFVPVFKFILCVIAEGSKKHASIGKMLIGVKVTDEQGRPIGYGKAFLRNIGKLIGVLTLGIGFFTGFFDRRQQCLHDKIAGTLVVKDRLV</sequence>
<dbReference type="EMBL" id="BMER01000001">
    <property type="protein sequence ID" value="GGG82653.1"/>
    <property type="molecule type" value="Genomic_DNA"/>
</dbReference>
<comment type="subcellular location">
    <subcellularLocation>
        <location evidence="1">Cell membrane</location>
        <topology evidence="1">Multi-pass membrane protein</topology>
    </subcellularLocation>
</comment>
<gene>
    <name evidence="8" type="ORF">GCM10007415_14450</name>
</gene>
<dbReference type="AlphaFoldDB" id="A0A917M7Q5"/>
<proteinExistence type="predicted"/>
<evidence type="ECO:0000256" key="4">
    <source>
        <dbReference type="ARBA" id="ARBA00022989"/>
    </source>
</evidence>
<protein>
    <recommendedName>
        <fullName evidence="7">RDD domain-containing protein</fullName>
    </recommendedName>
</protein>
<evidence type="ECO:0000256" key="6">
    <source>
        <dbReference type="SAM" id="Phobius"/>
    </source>
</evidence>
<feature type="transmembrane region" description="Helical" evidence="6">
    <location>
        <begin position="112"/>
        <end position="132"/>
    </location>
</feature>
<feature type="domain" description="RDD" evidence="7">
    <location>
        <begin position="71"/>
        <end position="197"/>
    </location>
</feature>
<evidence type="ECO:0000256" key="3">
    <source>
        <dbReference type="ARBA" id="ARBA00022692"/>
    </source>
</evidence>
<keyword evidence="9" id="KW-1185">Reference proteome</keyword>
<keyword evidence="5 6" id="KW-0472">Membrane</keyword>
<feature type="transmembrane region" description="Helical" evidence="6">
    <location>
        <begin position="166"/>
        <end position="184"/>
    </location>
</feature>
<reference evidence="8" key="2">
    <citation type="submission" date="2020-09" db="EMBL/GenBank/DDBJ databases">
        <authorList>
            <person name="Sun Q."/>
            <person name="Zhou Y."/>
        </authorList>
    </citation>
    <scope>NUCLEOTIDE SEQUENCE</scope>
    <source>
        <strain evidence="8">CGMCC 1.12195</strain>
    </source>
</reference>
<evidence type="ECO:0000256" key="5">
    <source>
        <dbReference type="ARBA" id="ARBA00023136"/>
    </source>
</evidence>
<dbReference type="Pfam" id="PF06271">
    <property type="entry name" value="RDD"/>
    <property type="match status" value="1"/>
</dbReference>
<feature type="transmembrane region" description="Helical" evidence="6">
    <location>
        <begin position="81"/>
        <end position="100"/>
    </location>
</feature>
<evidence type="ECO:0000313" key="8">
    <source>
        <dbReference type="EMBL" id="GGG82653.1"/>
    </source>
</evidence>
<dbReference type="RefSeq" id="WP_188505219.1">
    <property type="nucleotide sequence ID" value="NZ_BMER01000001.1"/>
</dbReference>
<dbReference type="InterPro" id="IPR010432">
    <property type="entry name" value="RDD"/>
</dbReference>
<keyword evidence="4 6" id="KW-1133">Transmembrane helix</keyword>
<evidence type="ECO:0000256" key="2">
    <source>
        <dbReference type="ARBA" id="ARBA00022475"/>
    </source>
</evidence>
<dbReference type="InterPro" id="IPR051791">
    <property type="entry name" value="Pra-immunoreactive"/>
</dbReference>